<gene>
    <name evidence="2" type="ORF">E2C01_067994</name>
</gene>
<keyword evidence="1" id="KW-0732">Signal</keyword>
<keyword evidence="3" id="KW-1185">Reference proteome</keyword>
<proteinExistence type="predicted"/>
<evidence type="ECO:0000313" key="2">
    <source>
        <dbReference type="EMBL" id="MPC73658.1"/>
    </source>
</evidence>
<evidence type="ECO:0000256" key="1">
    <source>
        <dbReference type="SAM" id="SignalP"/>
    </source>
</evidence>
<dbReference type="Proteomes" id="UP000324222">
    <property type="component" value="Unassembled WGS sequence"/>
</dbReference>
<organism evidence="2 3">
    <name type="scientific">Portunus trituberculatus</name>
    <name type="common">Swimming crab</name>
    <name type="synonym">Neptunus trituberculatus</name>
    <dbReference type="NCBI Taxonomy" id="210409"/>
    <lineage>
        <taxon>Eukaryota</taxon>
        <taxon>Metazoa</taxon>
        <taxon>Ecdysozoa</taxon>
        <taxon>Arthropoda</taxon>
        <taxon>Crustacea</taxon>
        <taxon>Multicrustacea</taxon>
        <taxon>Malacostraca</taxon>
        <taxon>Eumalacostraca</taxon>
        <taxon>Eucarida</taxon>
        <taxon>Decapoda</taxon>
        <taxon>Pleocyemata</taxon>
        <taxon>Brachyura</taxon>
        <taxon>Eubrachyura</taxon>
        <taxon>Portunoidea</taxon>
        <taxon>Portunidae</taxon>
        <taxon>Portuninae</taxon>
        <taxon>Portunus</taxon>
    </lineage>
</organism>
<dbReference type="EMBL" id="VSRR010037238">
    <property type="protein sequence ID" value="MPC73658.1"/>
    <property type="molecule type" value="Genomic_DNA"/>
</dbReference>
<evidence type="ECO:0000313" key="3">
    <source>
        <dbReference type="Proteomes" id="UP000324222"/>
    </source>
</evidence>
<reference evidence="2 3" key="1">
    <citation type="submission" date="2019-05" db="EMBL/GenBank/DDBJ databases">
        <title>Another draft genome of Portunus trituberculatus and its Hox gene families provides insights of decapod evolution.</title>
        <authorList>
            <person name="Jeong J.-H."/>
            <person name="Song I."/>
            <person name="Kim S."/>
            <person name="Choi T."/>
            <person name="Kim D."/>
            <person name="Ryu S."/>
            <person name="Kim W."/>
        </authorList>
    </citation>
    <scope>NUCLEOTIDE SEQUENCE [LARGE SCALE GENOMIC DNA]</scope>
    <source>
        <tissue evidence="2">Muscle</tissue>
    </source>
</reference>
<dbReference type="AlphaFoldDB" id="A0A5B7HYA6"/>
<evidence type="ECO:0008006" key="4">
    <source>
        <dbReference type="Google" id="ProtNLM"/>
    </source>
</evidence>
<feature type="chain" id="PRO_5023031198" description="Secreted protein" evidence="1">
    <location>
        <begin position="16"/>
        <end position="96"/>
    </location>
</feature>
<name>A0A5B7HYA6_PORTR</name>
<comment type="caution">
    <text evidence="2">The sequence shown here is derived from an EMBL/GenBank/DDBJ whole genome shotgun (WGS) entry which is preliminary data.</text>
</comment>
<feature type="signal peptide" evidence="1">
    <location>
        <begin position="1"/>
        <end position="15"/>
    </location>
</feature>
<protein>
    <recommendedName>
        <fullName evidence="4">Secreted protein</fullName>
    </recommendedName>
</protein>
<accession>A0A5B7HYA6</accession>
<sequence length="96" mass="10636">MTLFLCCFCCSRVCSNPVIKLSGRVLPRRRALCVVTQTEHHVCLKMARQSEKPNPVLSIQPLRLGMLQEAPLIRIGLVSLGVKFSGSALFGRVRKA</sequence>